<sequence>MSISWLDRAGCAICGGVSCRCETAAKSYFNASLIFEIPTSINGGGNFNVANFKFGEATSGKW</sequence>
<evidence type="ECO:0000313" key="1">
    <source>
        <dbReference type="EMBL" id="PWS26824.1"/>
    </source>
</evidence>
<dbReference type="OrthoDB" id="9799980at2"/>
<reference evidence="1 2" key="1">
    <citation type="submission" date="2018-05" db="EMBL/GenBank/DDBJ databases">
        <title>Pedobacter paludis sp. nov., isolated from wetland soil.</title>
        <authorList>
            <person name="Zhang Y."/>
            <person name="Wang G."/>
        </authorList>
    </citation>
    <scope>NUCLEOTIDE SEQUENCE [LARGE SCALE GENOMIC DNA]</scope>
    <source>
        <strain evidence="1 2">KCTC22721</strain>
    </source>
</reference>
<comment type="caution">
    <text evidence="1">The sequence shown here is derived from an EMBL/GenBank/DDBJ whole genome shotgun (WGS) entry which is preliminary data.</text>
</comment>
<proteinExistence type="predicted"/>
<dbReference type="AlphaFoldDB" id="A0A317EJR4"/>
<organism evidence="1 2">
    <name type="scientific">Pedobacter yonginense</name>
    <dbReference type="NCBI Taxonomy" id="651869"/>
    <lineage>
        <taxon>Bacteria</taxon>
        <taxon>Pseudomonadati</taxon>
        <taxon>Bacteroidota</taxon>
        <taxon>Sphingobacteriia</taxon>
        <taxon>Sphingobacteriales</taxon>
        <taxon>Sphingobacteriaceae</taxon>
        <taxon>Pedobacter</taxon>
    </lineage>
</organism>
<protein>
    <submittedName>
        <fullName evidence="1">Uncharacterized protein</fullName>
    </submittedName>
</protein>
<accession>A0A317EJR4</accession>
<name>A0A317EJR4_9SPHI</name>
<dbReference type="RefSeq" id="WP_109926172.1">
    <property type="nucleotide sequence ID" value="NZ_QGNZ01000003.1"/>
</dbReference>
<dbReference type="Proteomes" id="UP000245379">
    <property type="component" value="Unassembled WGS sequence"/>
</dbReference>
<gene>
    <name evidence="1" type="ORF">DHW03_12390</name>
</gene>
<keyword evidence="2" id="KW-1185">Reference proteome</keyword>
<evidence type="ECO:0000313" key="2">
    <source>
        <dbReference type="Proteomes" id="UP000245379"/>
    </source>
</evidence>
<dbReference type="EMBL" id="QGNZ01000003">
    <property type="protein sequence ID" value="PWS26824.1"/>
    <property type="molecule type" value="Genomic_DNA"/>
</dbReference>